<dbReference type="GO" id="GO:0003844">
    <property type="term" value="F:1,4-alpha-glucan branching enzyme activity"/>
    <property type="evidence" value="ECO:0007669"/>
    <property type="project" value="TreeGrafter"/>
</dbReference>
<dbReference type="GO" id="GO:0005737">
    <property type="term" value="C:cytoplasm"/>
    <property type="evidence" value="ECO:0007669"/>
    <property type="project" value="TreeGrafter"/>
</dbReference>
<feature type="domain" description="Glycosyl hydrolase family 13 catalytic" evidence="1">
    <location>
        <begin position="3"/>
        <end position="512"/>
    </location>
</feature>
<accession>A0A7J0F685</accession>
<dbReference type="InterPro" id="IPR006047">
    <property type="entry name" value="GH13_cat_dom"/>
</dbReference>
<keyword evidence="3" id="KW-1185">Reference proteome</keyword>
<evidence type="ECO:0000259" key="1">
    <source>
        <dbReference type="SMART" id="SM00642"/>
    </source>
</evidence>
<dbReference type="EMBL" id="BJWL01000008">
    <property type="protein sequence ID" value="GFY93427.1"/>
    <property type="molecule type" value="Genomic_DNA"/>
</dbReference>
<name>A0A7J0F685_9ERIC</name>
<gene>
    <name evidence="2" type="ORF">Acr_08g0018230</name>
</gene>
<dbReference type="Proteomes" id="UP000585474">
    <property type="component" value="Unassembled WGS sequence"/>
</dbReference>
<reference evidence="2 3" key="1">
    <citation type="submission" date="2019-07" db="EMBL/GenBank/DDBJ databases">
        <title>De Novo Assembly of kiwifruit Actinidia rufa.</title>
        <authorList>
            <person name="Sugita-Konishi S."/>
            <person name="Sato K."/>
            <person name="Mori E."/>
            <person name="Abe Y."/>
            <person name="Kisaki G."/>
            <person name="Hamano K."/>
            <person name="Suezawa K."/>
            <person name="Otani M."/>
            <person name="Fukuda T."/>
            <person name="Manabe T."/>
            <person name="Gomi K."/>
            <person name="Tabuchi M."/>
            <person name="Akimitsu K."/>
            <person name="Kataoka I."/>
        </authorList>
    </citation>
    <scope>NUCLEOTIDE SEQUENCE [LARGE SCALE GENOMIC DNA]</scope>
    <source>
        <strain evidence="3">cv. Fuchu</strain>
    </source>
</reference>
<sequence>MINTYANFRDDVLPRIKKLGYNAVQIMAIQEHSYYASFGYHVTNFFAPSSRCGTPDELKSLIDRAHELGLVVLMDIVHSRVSRPELSKPTPLGGTPLSQPDSAEFTSLILRLYNLESPLILSAPRPNSQTIYWLDQGALIEPCLQSHDRFSKNYLGWEQDLCILNREECGLEARVKGLSKESLREGSILTSYIERWGIDQASHTSGRIIPTTETSLHIPQRHINYLCSHASNNTLDGLNMFDGTDSHYFHSGSRGYHWMWDSRLFNYGHWEVMRFLLSNARWWLEEYKFDGFRFDGVTSMMYTHHGLQVAFTGNYNEYFRFATDVDAVVYLMLVNDLIHGLFPEAISIGEDVSGMPTFCIPVQDGGVGFDYRLHMAIADKWIELLKKRDENWQVGDIVHTLTNRRWSEKCVAYAESHDQALVGDKTIAFWLMDKDMYEFMALDRPSTPLVDRGIALHKMIRLITMGLGGEGYLNFMGNEFGHPEWIDFPRADRHLPDGKVIPGNNFSYDKCRRREKGDGSKDDYPCSFFVYLKMLGK</sequence>
<dbReference type="Pfam" id="PF00128">
    <property type="entry name" value="Alpha-amylase"/>
    <property type="match status" value="1"/>
</dbReference>
<dbReference type="FunFam" id="3.20.20.80:FF:000338">
    <property type="entry name" value="1,4-alpha-glucan branching enzyme, putative"/>
    <property type="match status" value="1"/>
</dbReference>
<dbReference type="PANTHER" id="PTHR43651:SF3">
    <property type="entry name" value="1,4-ALPHA-GLUCAN-BRANCHING ENZYME"/>
    <property type="match status" value="1"/>
</dbReference>
<organism evidence="2 3">
    <name type="scientific">Actinidia rufa</name>
    <dbReference type="NCBI Taxonomy" id="165716"/>
    <lineage>
        <taxon>Eukaryota</taxon>
        <taxon>Viridiplantae</taxon>
        <taxon>Streptophyta</taxon>
        <taxon>Embryophyta</taxon>
        <taxon>Tracheophyta</taxon>
        <taxon>Spermatophyta</taxon>
        <taxon>Magnoliopsida</taxon>
        <taxon>eudicotyledons</taxon>
        <taxon>Gunneridae</taxon>
        <taxon>Pentapetalae</taxon>
        <taxon>asterids</taxon>
        <taxon>Ericales</taxon>
        <taxon>Actinidiaceae</taxon>
        <taxon>Actinidia</taxon>
    </lineage>
</organism>
<proteinExistence type="predicted"/>
<evidence type="ECO:0000313" key="2">
    <source>
        <dbReference type="EMBL" id="GFY93427.1"/>
    </source>
</evidence>
<dbReference type="CDD" id="cd11321">
    <property type="entry name" value="AmyAc_bac_euk_BE"/>
    <property type="match status" value="1"/>
</dbReference>
<dbReference type="Gene3D" id="3.20.20.80">
    <property type="entry name" value="Glycosidases"/>
    <property type="match status" value="2"/>
</dbReference>
<dbReference type="InterPro" id="IPR017853">
    <property type="entry name" value="GH"/>
</dbReference>
<comment type="caution">
    <text evidence="2">The sequence shown here is derived from an EMBL/GenBank/DDBJ whole genome shotgun (WGS) entry which is preliminary data.</text>
</comment>
<dbReference type="OrthoDB" id="1729371at2759"/>
<protein>
    <submittedName>
        <fullName evidence="2">Starch branching enzyme 2.2</fullName>
    </submittedName>
</protein>
<dbReference type="SMART" id="SM00642">
    <property type="entry name" value="Aamy"/>
    <property type="match status" value="1"/>
</dbReference>
<dbReference type="GO" id="GO:0005982">
    <property type="term" value="P:starch metabolic process"/>
    <property type="evidence" value="ECO:0007669"/>
    <property type="project" value="TreeGrafter"/>
</dbReference>
<dbReference type="AlphaFoldDB" id="A0A7J0F685"/>
<dbReference type="SUPFAM" id="SSF51445">
    <property type="entry name" value="(Trans)glycosidases"/>
    <property type="match status" value="1"/>
</dbReference>
<evidence type="ECO:0000313" key="3">
    <source>
        <dbReference type="Proteomes" id="UP000585474"/>
    </source>
</evidence>
<dbReference type="PANTHER" id="PTHR43651">
    <property type="entry name" value="1,4-ALPHA-GLUCAN-BRANCHING ENZYME"/>
    <property type="match status" value="1"/>
</dbReference>